<keyword evidence="1" id="KW-0418">Kinase</keyword>
<proteinExistence type="predicted"/>
<dbReference type="InterPro" id="IPR008266">
    <property type="entry name" value="Tyr_kinase_AS"/>
</dbReference>
<reference evidence="1" key="1">
    <citation type="submission" date="2017-11" db="EMBL/GenBank/DDBJ databases">
        <title>Complete genome of Rhinolophus gammaherpesvirus-1.</title>
        <authorList>
            <person name="Maeda K."/>
            <person name="Noguchi K."/>
        </authorList>
    </citation>
    <scope>NUCLEOTIDE SEQUENCE [LARGE SCALE GENOMIC DNA]</scope>
    <source>
        <strain evidence="1">BV1</strain>
    </source>
</reference>
<dbReference type="RefSeq" id="YP_009551846.1">
    <property type="nucleotide sequence ID" value="NC_040539.1"/>
</dbReference>
<protein>
    <submittedName>
        <fullName evidence="1">Tegument serine/threonine protein kinase</fullName>
    </submittedName>
</protein>
<keyword evidence="2" id="KW-1185">Reference proteome</keyword>
<gene>
    <name evidence="1" type="primary">ORF39</name>
</gene>
<dbReference type="KEGG" id="vg:41701473"/>
<dbReference type="InterPro" id="IPR011009">
    <property type="entry name" value="Kinase-like_dom_sf"/>
</dbReference>
<organism evidence="1">
    <name type="scientific">Rhinolophus gammaherpesvirus 1</name>
    <dbReference type="NCBI Taxonomy" id="2054179"/>
    <lineage>
        <taxon>Viruses</taxon>
        <taxon>Duplodnaviria</taxon>
        <taxon>Heunggongvirae</taxon>
        <taxon>Peploviricota</taxon>
        <taxon>Herviviricetes</taxon>
        <taxon>Herpesvirales</taxon>
        <taxon>Orthoherpesviridae</taxon>
        <taxon>Gammaherpesvirinae</taxon>
        <taxon>Percavirus</taxon>
        <taxon>Percavirus rhinolophidgamma1</taxon>
    </lineage>
</organism>
<dbReference type="Gene3D" id="1.10.510.10">
    <property type="entry name" value="Transferase(Phosphotransferase) domain 1"/>
    <property type="match status" value="1"/>
</dbReference>
<dbReference type="PROSITE" id="PS00109">
    <property type="entry name" value="PROTEIN_KINASE_TYR"/>
    <property type="match status" value="1"/>
</dbReference>
<dbReference type="SUPFAM" id="SSF56112">
    <property type="entry name" value="Protein kinase-like (PK-like)"/>
    <property type="match status" value="1"/>
</dbReference>
<name>A0A2Z5U6C0_9GAMA</name>
<evidence type="ECO:0000313" key="2">
    <source>
        <dbReference type="Proteomes" id="UP000289908"/>
    </source>
</evidence>
<evidence type="ECO:0000313" key="1">
    <source>
        <dbReference type="EMBL" id="BBB06485.1"/>
    </source>
</evidence>
<keyword evidence="1" id="KW-0808">Transferase</keyword>
<dbReference type="EMBL" id="LC333428">
    <property type="protein sequence ID" value="BBB06485.1"/>
    <property type="molecule type" value="Genomic_DNA"/>
</dbReference>
<dbReference type="OrthoDB" id="7740at10239"/>
<dbReference type="GO" id="GO:0004674">
    <property type="term" value="F:protein serine/threonine kinase activity"/>
    <property type="evidence" value="ECO:0007669"/>
    <property type="project" value="UniProtKB-KW"/>
</dbReference>
<sequence>MNQLPEEIVNLTILQTPSWSGKQTCSHLSQSGLRGGACETPGTLHEQSHSSVLNMLLALRDHMYVVETSPVGVVMRPPLKWTTCGHQAPKMSMLLGKGEYGKVEALSKTECVKTFVSSPSFYHELLACDLIELAKIRTLCPEKGRALISFNSACMCCRKIFFPRYSTSLSEFPHWTAENIPPLVRGFDGLLDAVVFLNEQCGLFHSDISLCNILVEKGVTDTVLGKLVLADMGLATLHSGNTKIDISISSSGGRTLYQMFVERGPFMVCKDAYKPACVLWRCFKIASAVQWAEIKTECLPICPNMAKVIDISCLAYCLLNVIEKIMDVTHKEPTDSFYSKCTLTEYQSKYYLKCLVHKVVLLEFLSRLWKTKFNIGVNSQGSFHSLSLTFQEKEEFRSWCRQLETQYICHLYPHSDLLVRFVELRDCVANLLSLDYFSPCGREI</sequence>
<dbReference type="GeneID" id="41701473"/>
<dbReference type="Proteomes" id="UP000289908">
    <property type="component" value="Segment"/>
</dbReference>
<keyword evidence="1" id="KW-0723">Serine/threonine-protein kinase</keyword>
<accession>A0A2Z5U6C0</accession>